<feature type="compositionally biased region" description="Polar residues" evidence="1">
    <location>
        <begin position="36"/>
        <end position="52"/>
    </location>
</feature>
<feature type="region of interest" description="Disordered" evidence="1">
    <location>
        <begin position="25"/>
        <end position="53"/>
    </location>
</feature>
<dbReference type="Proteomes" id="UP000283295">
    <property type="component" value="Unassembled WGS sequence"/>
</dbReference>
<sequence length="420" mass="47746">MRMKKIAALTLSLVMCMSVVGCGTKKEESSEESAAPVSTIQAGSDNENQQNDYRGGVMRTLTLKNMILDVMDGMKQNNGVVRSENPNSYWTTDGYQDFVSTLLDNSIIEDTQWFNEEETDWDTILSQYRSQTGKFSDGENLTCTITRNEKDDYSISGVAGTWENITSGYYDYRMLYDCDKDWCKAYQETDVNSSYTVMPEITTQMFEYARINNDTFAIQTSRERLLVVLNPADSDTLISGRTIKEFYYSKLTQDGQRTTFTPYEELEEKDSRGEIIVENEAKNKEFQQWGVLNENGDIATMYGVNDSMFLGAVNNMNYDWVFEDKDLQQGIVYKDGILIVTTYNKLSTDYERFEYSLVGSDDALIPQLESIVQLKELVGEQEIKTKKAEEKQTEDSSETETGEDAQPADTTETEATDSEG</sequence>
<proteinExistence type="predicted"/>
<feature type="compositionally biased region" description="Acidic residues" evidence="1">
    <location>
        <begin position="411"/>
        <end position="420"/>
    </location>
</feature>
<comment type="caution">
    <text evidence="3">The sequence shown here is derived from an EMBL/GenBank/DDBJ whole genome shotgun (WGS) entry which is preliminary data.</text>
</comment>
<protein>
    <recommendedName>
        <fullName evidence="5">DUF4367 domain-containing protein</fullName>
    </recommendedName>
</protein>
<reference evidence="3 4" key="1">
    <citation type="submission" date="2018-08" db="EMBL/GenBank/DDBJ databases">
        <title>A genome reference for cultivated species of the human gut microbiota.</title>
        <authorList>
            <person name="Zou Y."/>
            <person name="Xue W."/>
            <person name="Luo G."/>
        </authorList>
    </citation>
    <scope>NUCLEOTIDE SEQUENCE [LARGE SCALE GENOMIC DNA]</scope>
    <source>
        <strain evidence="3 4">AF22-21</strain>
    </source>
</reference>
<accession>A0A412IWD6</accession>
<feature type="signal peptide" evidence="2">
    <location>
        <begin position="1"/>
        <end position="21"/>
    </location>
</feature>
<evidence type="ECO:0000313" key="4">
    <source>
        <dbReference type="Proteomes" id="UP000283295"/>
    </source>
</evidence>
<evidence type="ECO:0000256" key="1">
    <source>
        <dbReference type="SAM" id="MobiDB-lite"/>
    </source>
</evidence>
<name>A0A412IWD6_9FIRM</name>
<gene>
    <name evidence="3" type="ORF">DWX94_01040</name>
</gene>
<feature type="compositionally biased region" description="Basic and acidic residues" evidence="1">
    <location>
        <begin position="382"/>
        <end position="394"/>
    </location>
</feature>
<dbReference type="PROSITE" id="PS51257">
    <property type="entry name" value="PROKAR_LIPOPROTEIN"/>
    <property type="match status" value="1"/>
</dbReference>
<feature type="chain" id="PRO_5039325066" description="DUF4367 domain-containing protein" evidence="2">
    <location>
        <begin position="22"/>
        <end position="420"/>
    </location>
</feature>
<dbReference type="AlphaFoldDB" id="A0A412IWD6"/>
<keyword evidence="2" id="KW-0732">Signal</keyword>
<organism evidence="3 4">
    <name type="scientific">Coprococcus eutactus</name>
    <dbReference type="NCBI Taxonomy" id="33043"/>
    <lineage>
        <taxon>Bacteria</taxon>
        <taxon>Bacillati</taxon>
        <taxon>Bacillota</taxon>
        <taxon>Clostridia</taxon>
        <taxon>Lachnospirales</taxon>
        <taxon>Lachnospiraceae</taxon>
        <taxon>Coprococcus</taxon>
    </lineage>
</organism>
<dbReference type="EMBL" id="QRVK01000001">
    <property type="protein sequence ID" value="RGS44407.1"/>
    <property type="molecule type" value="Genomic_DNA"/>
</dbReference>
<evidence type="ECO:0000313" key="3">
    <source>
        <dbReference type="EMBL" id="RGS44407.1"/>
    </source>
</evidence>
<evidence type="ECO:0000256" key="2">
    <source>
        <dbReference type="SAM" id="SignalP"/>
    </source>
</evidence>
<feature type="region of interest" description="Disordered" evidence="1">
    <location>
        <begin position="382"/>
        <end position="420"/>
    </location>
</feature>
<evidence type="ECO:0008006" key="5">
    <source>
        <dbReference type="Google" id="ProtNLM"/>
    </source>
</evidence>